<dbReference type="KEGG" id="hro:HELRODRAFT_182584"/>
<dbReference type="OrthoDB" id="418245at2759"/>
<feature type="compositionally biased region" description="Low complexity" evidence="1">
    <location>
        <begin position="432"/>
        <end position="450"/>
    </location>
</feature>
<dbReference type="AlphaFoldDB" id="T1FIE7"/>
<reference evidence="4 6" key="2">
    <citation type="journal article" date="2013" name="Nature">
        <title>Insights into bilaterian evolution from three spiralian genomes.</title>
        <authorList>
            <person name="Simakov O."/>
            <person name="Marletaz F."/>
            <person name="Cho S.J."/>
            <person name="Edsinger-Gonzales E."/>
            <person name="Havlak P."/>
            <person name="Hellsten U."/>
            <person name="Kuo D.H."/>
            <person name="Larsson T."/>
            <person name="Lv J."/>
            <person name="Arendt D."/>
            <person name="Savage R."/>
            <person name="Osoegawa K."/>
            <person name="de Jong P."/>
            <person name="Grimwood J."/>
            <person name="Chapman J.A."/>
            <person name="Shapiro H."/>
            <person name="Aerts A."/>
            <person name="Otillar R.P."/>
            <person name="Terry A.Y."/>
            <person name="Boore J.L."/>
            <person name="Grigoriev I.V."/>
            <person name="Lindberg D.R."/>
            <person name="Seaver E.C."/>
            <person name="Weisblat D.A."/>
            <person name="Putnam N.H."/>
            <person name="Rokhsar D.S."/>
        </authorList>
    </citation>
    <scope>NUCLEOTIDE SEQUENCE</scope>
</reference>
<gene>
    <name evidence="5" type="primary">20208596</name>
    <name evidence="4" type="ORF">HELRODRAFT_182584</name>
</gene>
<dbReference type="EMBL" id="KB097744">
    <property type="protein sequence ID" value="ESN90875.1"/>
    <property type="molecule type" value="Genomic_DNA"/>
</dbReference>
<dbReference type="PROSITE" id="PS50041">
    <property type="entry name" value="C_TYPE_LECTIN_2"/>
    <property type="match status" value="1"/>
</dbReference>
<dbReference type="InParanoid" id="T1FIE7"/>
<evidence type="ECO:0000256" key="2">
    <source>
        <dbReference type="SAM" id="Phobius"/>
    </source>
</evidence>
<accession>T1FIE7</accession>
<organism evidence="5 6">
    <name type="scientific">Helobdella robusta</name>
    <name type="common">Californian leech</name>
    <dbReference type="NCBI Taxonomy" id="6412"/>
    <lineage>
        <taxon>Eukaryota</taxon>
        <taxon>Metazoa</taxon>
        <taxon>Spiralia</taxon>
        <taxon>Lophotrochozoa</taxon>
        <taxon>Annelida</taxon>
        <taxon>Clitellata</taxon>
        <taxon>Hirudinea</taxon>
        <taxon>Rhynchobdellida</taxon>
        <taxon>Glossiphoniidae</taxon>
        <taxon>Helobdella</taxon>
    </lineage>
</organism>
<dbReference type="GeneID" id="20208596"/>
<sequence>MVPQSNYRHCIQTTNTVHTIILIFFFFITIFIQMISSQRIWPTYTPYCKSSIKSDGSRFCMHFYNTSYRVFDIAEAEKVCSTEKLTLLKLYTSSMNSMYLEAIKSWDGVTDFRTTDFYITMGLLKNPDRLWMWNDGYKMTFSYWGAEEPRNGYEFGFVVYNGVDVAWKASSYFGGRLYACMDKINANNVAGIAVGSAAGGVTFVAFPIIIVFLCKRKKKNNKKDDNKAESDTVNRTNTECLYSKLYHPFNTDIIIDRTNSRDTLYDCNIPNGTIDNKANGGFNGKNDAEENNNQYVLCDEIEDNNNNNNNNNNNIINNNNNNINNNNNNNNNNNINLYNHHRHHHYDKNEKVPRINANDNDDERKGDGYDGDDNTNNNKKKNINNNYNYNIKNSDNNNVHHNTSNNNPQRAGYLQQGVFHNTNRNNVEMVLQNNNNNNNDNSNNNDNINNNRRKDDDQDNGRLPYYGLINVNWSDNDPEIFGRH</sequence>
<dbReference type="Proteomes" id="UP000015101">
    <property type="component" value="Unassembled WGS sequence"/>
</dbReference>
<dbReference type="CTD" id="20208596"/>
<dbReference type="SUPFAM" id="SSF56436">
    <property type="entry name" value="C-type lectin-like"/>
    <property type="match status" value="1"/>
</dbReference>
<reference evidence="6" key="1">
    <citation type="submission" date="2012-12" db="EMBL/GenBank/DDBJ databases">
        <authorList>
            <person name="Hellsten U."/>
            <person name="Grimwood J."/>
            <person name="Chapman J.A."/>
            <person name="Shapiro H."/>
            <person name="Aerts A."/>
            <person name="Otillar R.P."/>
            <person name="Terry A.Y."/>
            <person name="Boore J.L."/>
            <person name="Simakov O."/>
            <person name="Marletaz F."/>
            <person name="Cho S.-J."/>
            <person name="Edsinger-Gonzales E."/>
            <person name="Havlak P."/>
            <person name="Kuo D.-H."/>
            <person name="Larsson T."/>
            <person name="Lv J."/>
            <person name="Arendt D."/>
            <person name="Savage R."/>
            <person name="Osoegawa K."/>
            <person name="de Jong P."/>
            <person name="Lindberg D.R."/>
            <person name="Seaver E.C."/>
            <person name="Weisblat D.A."/>
            <person name="Putnam N.H."/>
            <person name="Grigoriev I.V."/>
            <person name="Rokhsar D.S."/>
        </authorList>
    </citation>
    <scope>NUCLEOTIDE SEQUENCE</scope>
</reference>
<feature type="region of interest" description="Disordered" evidence="1">
    <location>
        <begin position="432"/>
        <end position="463"/>
    </location>
</feature>
<feature type="compositionally biased region" description="Low complexity" evidence="1">
    <location>
        <begin position="383"/>
        <end position="407"/>
    </location>
</feature>
<protein>
    <recommendedName>
        <fullName evidence="3">C-type lectin domain-containing protein</fullName>
    </recommendedName>
</protein>
<keyword evidence="6" id="KW-1185">Reference proteome</keyword>
<dbReference type="EnsemblMetazoa" id="HelroT182584">
    <property type="protein sequence ID" value="HelroP182584"/>
    <property type="gene ID" value="HelroG182584"/>
</dbReference>
<feature type="compositionally biased region" description="Low complexity" evidence="1">
    <location>
        <begin position="304"/>
        <end position="336"/>
    </location>
</feature>
<reference evidence="5" key="3">
    <citation type="submission" date="2015-06" db="UniProtKB">
        <authorList>
            <consortium name="EnsemblMetazoa"/>
        </authorList>
    </citation>
    <scope>IDENTIFICATION</scope>
</reference>
<keyword evidence="2" id="KW-0472">Membrane</keyword>
<evidence type="ECO:0000313" key="5">
    <source>
        <dbReference type="EnsemblMetazoa" id="HelroP182584"/>
    </source>
</evidence>
<proteinExistence type="predicted"/>
<feature type="region of interest" description="Disordered" evidence="1">
    <location>
        <begin position="301"/>
        <end position="411"/>
    </location>
</feature>
<dbReference type="Gene3D" id="3.10.100.10">
    <property type="entry name" value="Mannose-Binding Protein A, subunit A"/>
    <property type="match status" value="1"/>
</dbReference>
<name>T1FIE7_HELRO</name>
<dbReference type="RefSeq" id="XP_009031078.1">
    <property type="nucleotide sequence ID" value="XM_009032830.1"/>
</dbReference>
<dbReference type="EMBL" id="AMQM01008262">
    <property type="status" value="NOT_ANNOTATED_CDS"/>
    <property type="molecule type" value="Genomic_DNA"/>
</dbReference>
<dbReference type="HOGENOM" id="CLU_564170_0_0_1"/>
<evidence type="ECO:0000313" key="6">
    <source>
        <dbReference type="Proteomes" id="UP000015101"/>
    </source>
</evidence>
<dbReference type="InterPro" id="IPR016186">
    <property type="entry name" value="C-type_lectin-like/link_sf"/>
</dbReference>
<keyword evidence="2" id="KW-0812">Transmembrane</keyword>
<feature type="transmembrane region" description="Helical" evidence="2">
    <location>
        <begin position="20"/>
        <end position="41"/>
    </location>
</feature>
<evidence type="ECO:0000256" key="1">
    <source>
        <dbReference type="SAM" id="MobiDB-lite"/>
    </source>
</evidence>
<dbReference type="eggNOG" id="ENOG502TGW3">
    <property type="taxonomic scope" value="Eukaryota"/>
</dbReference>
<keyword evidence="2" id="KW-1133">Transmembrane helix</keyword>
<dbReference type="InterPro" id="IPR001304">
    <property type="entry name" value="C-type_lectin-like"/>
</dbReference>
<evidence type="ECO:0000313" key="4">
    <source>
        <dbReference type="EMBL" id="ESN90875.1"/>
    </source>
</evidence>
<feature type="transmembrane region" description="Helical" evidence="2">
    <location>
        <begin position="189"/>
        <end position="213"/>
    </location>
</feature>
<dbReference type="InterPro" id="IPR016187">
    <property type="entry name" value="CTDL_fold"/>
</dbReference>
<evidence type="ECO:0000259" key="3">
    <source>
        <dbReference type="PROSITE" id="PS50041"/>
    </source>
</evidence>
<feature type="domain" description="C-type lectin" evidence="3">
    <location>
        <begin position="63"/>
        <end position="181"/>
    </location>
</feature>